<dbReference type="PANTHER" id="PTHR43975:SF2">
    <property type="entry name" value="EG:BACR7A4.14 PROTEIN-RELATED"/>
    <property type="match status" value="1"/>
</dbReference>
<evidence type="ECO:0000313" key="1">
    <source>
        <dbReference type="EMBL" id="CCM03044.1"/>
    </source>
</evidence>
<dbReference type="InterPro" id="IPR002347">
    <property type="entry name" value="SDR_fam"/>
</dbReference>
<dbReference type="OrthoDB" id="1933717at2759"/>
<dbReference type="RefSeq" id="XP_012182327.1">
    <property type="nucleotide sequence ID" value="XM_012326937.1"/>
</dbReference>
<keyword evidence="2" id="KW-1185">Reference proteome</keyword>
<evidence type="ECO:0000313" key="2">
    <source>
        <dbReference type="Proteomes" id="UP000006352"/>
    </source>
</evidence>
<dbReference type="InterPro" id="IPR036291">
    <property type="entry name" value="NAD(P)-bd_dom_sf"/>
</dbReference>
<dbReference type="InParanoid" id="J4H3C7"/>
<dbReference type="Proteomes" id="UP000006352">
    <property type="component" value="Unassembled WGS sequence"/>
</dbReference>
<organism evidence="1 2">
    <name type="scientific">Fibroporia radiculosa</name>
    <dbReference type="NCBI Taxonomy" id="599839"/>
    <lineage>
        <taxon>Eukaryota</taxon>
        <taxon>Fungi</taxon>
        <taxon>Dikarya</taxon>
        <taxon>Basidiomycota</taxon>
        <taxon>Agaricomycotina</taxon>
        <taxon>Agaricomycetes</taxon>
        <taxon>Polyporales</taxon>
        <taxon>Fibroporiaceae</taxon>
        <taxon>Fibroporia</taxon>
    </lineage>
</organism>
<sequence>MPFELNFPPHTGNGFVPTVRHDTYPAIDPAKANFAGKVVLVTGASKGIGKTIAISFAQAGATGLVLLARSDLSATEAACKTAQRPGQSLAVLSLSVDISDPAQVTGALAKVKETFGQLDVIVNNAGYREPYALIGDSESESWWRTWEVNIRGTYEVTRASLPLLVECDGSKTVIIVTSRAALGAVQSQLSAYVMSKLAQLRFAELIVSEYADKGVVAHSVQPGVILTDMAADFPEDLKHLIVDTPEIAAHTIVWLARERREWLSGRYVSSQWDVEELEAKRQEIVDGDKLKIRMAI</sequence>
<name>J4H3C7_9APHY</name>
<dbReference type="AlphaFoldDB" id="J4H3C7"/>
<dbReference type="STRING" id="599839.J4H3C7"/>
<proteinExistence type="predicted"/>
<reference evidence="1 2" key="1">
    <citation type="journal article" date="2012" name="Appl. Environ. Microbiol.">
        <title>Short-read sequencing for genomic analysis of the brown rot fungus Fibroporia radiculosa.</title>
        <authorList>
            <person name="Tang J.D."/>
            <person name="Perkins A.D."/>
            <person name="Sonstegard T.S."/>
            <person name="Schroeder S.G."/>
            <person name="Burgess S.C."/>
            <person name="Diehl S.V."/>
        </authorList>
    </citation>
    <scope>NUCLEOTIDE SEQUENCE [LARGE SCALE GENOMIC DNA]</scope>
    <source>
        <strain evidence="1 2">TFFH 294</strain>
    </source>
</reference>
<dbReference type="PRINTS" id="PR00081">
    <property type="entry name" value="GDHRDH"/>
</dbReference>
<dbReference type="GeneID" id="24097955"/>
<dbReference type="SUPFAM" id="SSF51735">
    <property type="entry name" value="NAD(P)-binding Rossmann-fold domains"/>
    <property type="match status" value="1"/>
</dbReference>
<accession>J4H3C7</accession>
<dbReference type="CDD" id="cd05233">
    <property type="entry name" value="SDR_c"/>
    <property type="match status" value="1"/>
</dbReference>
<gene>
    <name evidence="1" type="ORF">FIBRA_05162</name>
</gene>
<dbReference type="HOGENOM" id="CLU_010194_8_0_1"/>
<dbReference type="Gene3D" id="3.40.50.720">
    <property type="entry name" value="NAD(P)-binding Rossmann-like Domain"/>
    <property type="match status" value="1"/>
</dbReference>
<protein>
    <submittedName>
        <fullName evidence="1">Uncharacterized protein</fullName>
    </submittedName>
</protein>
<dbReference type="PANTHER" id="PTHR43975">
    <property type="entry name" value="ZGC:101858"/>
    <property type="match status" value="1"/>
</dbReference>
<dbReference type="EMBL" id="HE797098">
    <property type="protein sequence ID" value="CCM03044.1"/>
    <property type="molecule type" value="Genomic_DNA"/>
</dbReference>
<dbReference type="Pfam" id="PF00106">
    <property type="entry name" value="adh_short"/>
    <property type="match status" value="1"/>
</dbReference>